<sequence length="142" mass="14103">MRDGLSGLGGAGSALGVDAALANGAAQADKVASLANSARDMQSPERVAEAARQFESLLATMLVKEMRAGLEEGFFGSGPGADTFSSMLDENLGNELAKRPLFGMTELLGGMARARVEAAANAAANAGADAAANGAATDEVGA</sequence>
<proteinExistence type="predicted"/>
<feature type="domain" description="Flagellar protein FlgJ N-terminal" evidence="1">
    <location>
        <begin position="64"/>
        <end position="108"/>
    </location>
</feature>
<dbReference type="AlphaFoldDB" id="A0A518D500"/>
<dbReference type="Pfam" id="PF10135">
    <property type="entry name" value="Rod-binding"/>
    <property type="match status" value="1"/>
</dbReference>
<gene>
    <name evidence="2" type="ORF">Pla163_37020</name>
</gene>
<organism evidence="2 3">
    <name type="scientific">Rohdeia mirabilis</name>
    <dbReference type="NCBI Taxonomy" id="2528008"/>
    <lineage>
        <taxon>Bacteria</taxon>
        <taxon>Pseudomonadati</taxon>
        <taxon>Planctomycetota</taxon>
        <taxon>Planctomycetia</taxon>
        <taxon>Planctomycetia incertae sedis</taxon>
        <taxon>Rohdeia</taxon>
    </lineage>
</organism>
<evidence type="ECO:0000259" key="1">
    <source>
        <dbReference type="Pfam" id="PF10135"/>
    </source>
</evidence>
<keyword evidence="2" id="KW-0282">Flagellum</keyword>
<dbReference type="EMBL" id="CP036290">
    <property type="protein sequence ID" value="QDU86551.1"/>
    <property type="molecule type" value="Genomic_DNA"/>
</dbReference>
<keyword evidence="3" id="KW-1185">Reference proteome</keyword>
<name>A0A518D500_9BACT</name>
<dbReference type="Proteomes" id="UP000319342">
    <property type="component" value="Chromosome"/>
</dbReference>
<protein>
    <submittedName>
        <fullName evidence="2">Flagellar rod assembly protein/muramidase FlgJ</fullName>
    </submittedName>
</protein>
<dbReference type="InterPro" id="IPR019301">
    <property type="entry name" value="Flagellar_prot_FlgJ_N"/>
</dbReference>
<keyword evidence="2" id="KW-0966">Cell projection</keyword>
<keyword evidence="2" id="KW-0969">Cilium</keyword>
<evidence type="ECO:0000313" key="3">
    <source>
        <dbReference type="Proteomes" id="UP000319342"/>
    </source>
</evidence>
<dbReference type="RefSeq" id="WP_145192003.1">
    <property type="nucleotide sequence ID" value="NZ_CP036290.1"/>
</dbReference>
<evidence type="ECO:0000313" key="2">
    <source>
        <dbReference type="EMBL" id="QDU86551.1"/>
    </source>
</evidence>
<reference evidence="2 3" key="1">
    <citation type="submission" date="2019-02" db="EMBL/GenBank/DDBJ databases">
        <title>Deep-cultivation of Planctomycetes and their phenomic and genomic characterization uncovers novel biology.</title>
        <authorList>
            <person name="Wiegand S."/>
            <person name="Jogler M."/>
            <person name="Boedeker C."/>
            <person name="Pinto D."/>
            <person name="Vollmers J."/>
            <person name="Rivas-Marin E."/>
            <person name="Kohn T."/>
            <person name="Peeters S.H."/>
            <person name="Heuer A."/>
            <person name="Rast P."/>
            <person name="Oberbeckmann S."/>
            <person name="Bunk B."/>
            <person name="Jeske O."/>
            <person name="Meyerdierks A."/>
            <person name="Storesund J.E."/>
            <person name="Kallscheuer N."/>
            <person name="Luecker S."/>
            <person name="Lage O.M."/>
            <person name="Pohl T."/>
            <person name="Merkel B.J."/>
            <person name="Hornburger P."/>
            <person name="Mueller R.-W."/>
            <person name="Bruemmer F."/>
            <person name="Labrenz M."/>
            <person name="Spormann A.M."/>
            <person name="Op den Camp H."/>
            <person name="Overmann J."/>
            <person name="Amann R."/>
            <person name="Jetten M.S.M."/>
            <person name="Mascher T."/>
            <person name="Medema M.H."/>
            <person name="Devos D.P."/>
            <person name="Kaster A.-K."/>
            <person name="Ovreas L."/>
            <person name="Rohde M."/>
            <person name="Galperin M.Y."/>
            <person name="Jogler C."/>
        </authorList>
    </citation>
    <scope>NUCLEOTIDE SEQUENCE [LARGE SCALE GENOMIC DNA]</scope>
    <source>
        <strain evidence="2 3">Pla163</strain>
    </source>
</reference>
<dbReference type="OrthoDB" id="289937at2"/>
<accession>A0A518D500</accession>